<dbReference type="Proteomes" id="UP000075321">
    <property type="component" value="Unassembled WGS sequence"/>
</dbReference>
<keyword evidence="1" id="KW-0472">Membrane</keyword>
<evidence type="ECO:0000256" key="1">
    <source>
        <dbReference type="SAM" id="Phobius"/>
    </source>
</evidence>
<protein>
    <recommendedName>
        <fullName evidence="4">Inhibitor of apoptosis-promoting Bax1</fullName>
    </recommendedName>
</protein>
<keyword evidence="1" id="KW-1133">Transmembrane helix</keyword>
<evidence type="ECO:0008006" key="4">
    <source>
        <dbReference type="Google" id="ProtNLM"/>
    </source>
</evidence>
<keyword evidence="3" id="KW-1185">Reference proteome</keyword>
<organism evidence="2 3">
    <name type="scientific">Halalkalicoccus paucihalophilus</name>
    <dbReference type="NCBI Taxonomy" id="1008153"/>
    <lineage>
        <taxon>Archaea</taxon>
        <taxon>Methanobacteriati</taxon>
        <taxon>Methanobacteriota</taxon>
        <taxon>Stenosarchaea group</taxon>
        <taxon>Halobacteria</taxon>
        <taxon>Halobacteriales</taxon>
        <taxon>Halococcaceae</taxon>
        <taxon>Halalkalicoccus</taxon>
    </lineage>
</organism>
<comment type="caution">
    <text evidence="2">The sequence shown here is derived from an EMBL/GenBank/DDBJ whole genome shotgun (WGS) entry which is preliminary data.</text>
</comment>
<dbReference type="EMBL" id="LTAZ01000001">
    <property type="protein sequence ID" value="KYH27875.1"/>
    <property type="molecule type" value="Genomic_DNA"/>
</dbReference>
<feature type="transmembrane region" description="Helical" evidence="1">
    <location>
        <begin position="20"/>
        <end position="41"/>
    </location>
</feature>
<feature type="transmembrane region" description="Helical" evidence="1">
    <location>
        <begin position="114"/>
        <end position="137"/>
    </location>
</feature>
<evidence type="ECO:0000313" key="2">
    <source>
        <dbReference type="EMBL" id="KYH27875.1"/>
    </source>
</evidence>
<keyword evidence="1" id="KW-0812">Transmembrane</keyword>
<gene>
    <name evidence="2" type="ORF">HAPAU_05500</name>
</gene>
<sequence length="231" mass="24558">MSYETGGETRRGLLLSTREWKVVLVATALVVLNVALMAVLATTPLAAINATLFAAPILGVLVYGAALFVGQWVAERGVTDGNAPLAFVGLVILQGAFGTFGAGVLSFAPPDIRIPALAITAAVTGSLTFLIALYVYARSKSFARWSTFSTGSFLLGIVAIAIGTFVAPALLLAGFVLVFAGFLFRLGWEIWRVRERRDISTTLAGIGIYIAVMGVFVHVLQIVLRLLARRE</sequence>
<accession>A0A151AJY1</accession>
<feature type="transmembrane region" description="Helical" evidence="1">
    <location>
        <begin position="85"/>
        <end position="108"/>
    </location>
</feature>
<dbReference type="RefSeq" id="WP_066379173.1">
    <property type="nucleotide sequence ID" value="NZ_LTAZ01000001.1"/>
</dbReference>
<feature type="transmembrane region" description="Helical" evidence="1">
    <location>
        <begin position="153"/>
        <end position="186"/>
    </location>
</feature>
<proteinExistence type="predicted"/>
<evidence type="ECO:0000313" key="3">
    <source>
        <dbReference type="Proteomes" id="UP000075321"/>
    </source>
</evidence>
<feature type="transmembrane region" description="Helical" evidence="1">
    <location>
        <begin position="53"/>
        <end position="73"/>
    </location>
</feature>
<name>A0A151AJY1_9EURY</name>
<dbReference type="OrthoDB" id="201179at2157"/>
<dbReference type="PATRIC" id="fig|1008153.3.peg.550"/>
<feature type="transmembrane region" description="Helical" evidence="1">
    <location>
        <begin position="206"/>
        <end position="228"/>
    </location>
</feature>
<dbReference type="AlphaFoldDB" id="A0A151AJY1"/>
<reference evidence="2 3" key="1">
    <citation type="submission" date="2016-02" db="EMBL/GenBank/DDBJ databases">
        <title>Genome sequence of Halalkalicoccus paucihalophilus DSM 24557.</title>
        <authorList>
            <person name="Poehlein A."/>
            <person name="Daniel R."/>
        </authorList>
    </citation>
    <scope>NUCLEOTIDE SEQUENCE [LARGE SCALE GENOMIC DNA]</scope>
    <source>
        <strain evidence="2 3">DSM 24557</strain>
    </source>
</reference>